<feature type="region of interest" description="Disordered" evidence="3">
    <location>
        <begin position="1"/>
        <end position="24"/>
    </location>
</feature>
<name>A0A9D4UT81_ADICA</name>
<accession>A0A9D4UT81</accession>
<dbReference type="PROSITE" id="PS50089">
    <property type="entry name" value="ZF_RING_2"/>
    <property type="match status" value="1"/>
</dbReference>
<dbReference type="InterPro" id="IPR044287">
    <property type="entry name" value="SGS3"/>
</dbReference>
<sequence length="474" mass="55838">MAEQDSEAEASHTQEGDLHRPFKRKFNDTDDTIVWPPVVIIENTLTHFDKQINQWKGLENEEIRCFLRGFKDVQFSRVVALYGFHGNRGKAVVIFPATPSGYMDAHTLSELLERAQRGRQHWQRVCHIKDPCGPGKVTPDGKKILYGYLASERDMLDADKARKVVKRWAMERYEEKVLQPLNQCERETEEARKKRVELTEEATKKIRAVEENKEQVDKAAAQFRKINEEIESQKKQEEELEAKHRKSFEERKKQYEQEKLQKLGSFKDRERSIRQHLEQNNIAKQNAVIKFEELARRLKDGIDMERRNHELRSTERQQLEMIDRLKLDSLLQSKMEEKLAALEKKFQDKQLKLQEQHNEQIIKSREKLAVEKEKFLEEKLQELKKIEIESQEAKTITIATQKEIERECIICFIDIVAEKRERAHFEACGHANICSKCAQKLWQEALKKKVKPSCPTCKTEQRKKFSLLPAAIYT</sequence>
<dbReference type="Pfam" id="PF03468">
    <property type="entry name" value="XS"/>
    <property type="match status" value="1"/>
</dbReference>
<feature type="coiled-coil region" evidence="2">
    <location>
        <begin position="332"/>
        <end position="396"/>
    </location>
</feature>
<feature type="compositionally biased region" description="Basic and acidic residues" evidence="3">
    <location>
        <begin position="9"/>
        <end position="24"/>
    </location>
</feature>
<dbReference type="Gene3D" id="3.30.70.2890">
    <property type="entry name" value="XS domain"/>
    <property type="match status" value="1"/>
</dbReference>
<evidence type="ECO:0000313" key="7">
    <source>
        <dbReference type="Proteomes" id="UP000886520"/>
    </source>
</evidence>
<reference evidence="5" key="1">
    <citation type="submission" date="2021-01" db="EMBL/GenBank/DDBJ databases">
        <title>Adiantum capillus-veneris genome.</title>
        <authorList>
            <person name="Fang Y."/>
            <person name="Liao Q."/>
        </authorList>
    </citation>
    <scope>NUCLEOTIDE SEQUENCE</scope>
    <source>
        <strain evidence="5">H3</strain>
        <tissue evidence="5">Leaf</tissue>
    </source>
</reference>
<dbReference type="InterPro" id="IPR005380">
    <property type="entry name" value="XS_domain"/>
</dbReference>
<dbReference type="PANTHER" id="PTHR46602:SF1">
    <property type="entry name" value="PROTEIN SUPPRESSOR OF GENE SILENCING 3"/>
    <property type="match status" value="1"/>
</dbReference>
<dbReference type="EMBL" id="JABFUD020000011">
    <property type="protein sequence ID" value="KAI5074043.1"/>
    <property type="molecule type" value="Genomic_DNA"/>
</dbReference>
<feature type="coiled-coil region" evidence="2">
    <location>
        <begin position="181"/>
        <end position="250"/>
    </location>
</feature>
<evidence type="ECO:0000313" key="5">
    <source>
        <dbReference type="EMBL" id="KAI5073665.1"/>
    </source>
</evidence>
<dbReference type="Gene3D" id="3.30.40.10">
    <property type="entry name" value="Zinc/RING finger domain, C3HC4 (zinc finger)"/>
    <property type="match status" value="1"/>
</dbReference>
<evidence type="ECO:0000256" key="1">
    <source>
        <dbReference type="PROSITE-ProRule" id="PRU00175"/>
    </source>
</evidence>
<dbReference type="Proteomes" id="UP000886520">
    <property type="component" value="Chromosome 11"/>
</dbReference>
<dbReference type="InterPro" id="IPR038588">
    <property type="entry name" value="XS_domain_sf"/>
</dbReference>
<evidence type="ECO:0000256" key="2">
    <source>
        <dbReference type="SAM" id="Coils"/>
    </source>
</evidence>
<dbReference type="PANTHER" id="PTHR46602">
    <property type="entry name" value="PROTEIN SUPPRESSOR OF GENE SILENCING 3"/>
    <property type="match status" value="1"/>
</dbReference>
<dbReference type="OrthoDB" id="1915348at2759"/>
<dbReference type="SUPFAM" id="SSF57850">
    <property type="entry name" value="RING/U-box"/>
    <property type="match status" value="1"/>
</dbReference>
<gene>
    <name evidence="5" type="ORF">GOP47_0011678</name>
    <name evidence="6" type="ORF">GOP47_0012056</name>
</gene>
<dbReference type="GO" id="GO:0008270">
    <property type="term" value="F:zinc ion binding"/>
    <property type="evidence" value="ECO:0007669"/>
    <property type="project" value="UniProtKB-KW"/>
</dbReference>
<evidence type="ECO:0000259" key="4">
    <source>
        <dbReference type="PROSITE" id="PS50089"/>
    </source>
</evidence>
<dbReference type="EMBL" id="JABFUD020000011">
    <property type="protein sequence ID" value="KAI5073665.1"/>
    <property type="molecule type" value="Genomic_DNA"/>
</dbReference>
<keyword evidence="1" id="KW-0862">Zinc</keyword>
<evidence type="ECO:0000313" key="6">
    <source>
        <dbReference type="EMBL" id="KAI5074043.1"/>
    </source>
</evidence>
<keyword evidence="1" id="KW-0863">Zinc-finger</keyword>
<keyword evidence="1" id="KW-0479">Metal-binding</keyword>
<feature type="domain" description="RING-type" evidence="4">
    <location>
        <begin position="408"/>
        <end position="458"/>
    </location>
</feature>
<dbReference type="GO" id="GO:0031047">
    <property type="term" value="P:regulatory ncRNA-mediated gene silencing"/>
    <property type="evidence" value="ECO:0007669"/>
    <property type="project" value="InterPro"/>
</dbReference>
<keyword evidence="7" id="KW-1185">Reference proteome</keyword>
<proteinExistence type="predicted"/>
<dbReference type="InterPro" id="IPR001841">
    <property type="entry name" value="Znf_RING"/>
</dbReference>
<dbReference type="AlphaFoldDB" id="A0A9D4UT81"/>
<dbReference type="GO" id="GO:0051607">
    <property type="term" value="P:defense response to virus"/>
    <property type="evidence" value="ECO:0007669"/>
    <property type="project" value="InterPro"/>
</dbReference>
<keyword evidence="2" id="KW-0175">Coiled coil</keyword>
<dbReference type="SMART" id="SM00184">
    <property type="entry name" value="RING"/>
    <property type="match status" value="1"/>
</dbReference>
<dbReference type="InterPro" id="IPR013083">
    <property type="entry name" value="Znf_RING/FYVE/PHD"/>
</dbReference>
<organism evidence="5 7">
    <name type="scientific">Adiantum capillus-veneris</name>
    <name type="common">Maidenhair fern</name>
    <dbReference type="NCBI Taxonomy" id="13818"/>
    <lineage>
        <taxon>Eukaryota</taxon>
        <taxon>Viridiplantae</taxon>
        <taxon>Streptophyta</taxon>
        <taxon>Embryophyta</taxon>
        <taxon>Tracheophyta</taxon>
        <taxon>Polypodiopsida</taxon>
        <taxon>Polypodiidae</taxon>
        <taxon>Polypodiales</taxon>
        <taxon>Pteridineae</taxon>
        <taxon>Pteridaceae</taxon>
        <taxon>Vittarioideae</taxon>
        <taxon>Adiantum</taxon>
    </lineage>
</organism>
<comment type="caution">
    <text evidence="5">The sequence shown here is derived from an EMBL/GenBank/DDBJ whole genome shotgun (WGS) entry which is preliminary data.</text>
</comment>
<protein>
    <recommendedName>
        <fullName evidence="4">RING-type domain-containing protein</fullName>
    </recommendedName>
</protein>
<evidence type="ECO:0000256" key="3">
    <source>
        <dbReference type="SAM" id="MobiDB-lite"/>
    </source>
</evidence>